<protein>
    <submittedName>
        <fullName evidence="1">DUF2505 domain-containing protein</fullName>
    </submittedName>
</protein>
<name>A0ABW3HCR1_9GAMM</name>
<accession>A0ABW3HCR1</accession>
<proteinExistence type="predicted"/>
<dbReference type="EMBL" id="JBHTIT010000001">
    <property type="protein sequence ID" value="MFD0949036.1"/>
    <property type="molecule type" value="Genomic_DNA"/>
</dbReference>
<dbReference type="RefSeq" id="WP_379068208.1">
    <property type="nucleotide sequence ID" value="NZ_JBHTIT010000001.1"/>
</dbReference>
<sequence length="162" mass="18275">MKFYETISYPVSAEHVLSKFTTAEFLQAKYEGQGATNIRLLDQSREDDTTRYTFTRDVPVQVKVPAFARSMVPNTITLIQTDAWNTVTRSGRLDIEFKGMPVKLSCDMQLEDELSGTHHTLDFDIHVNVPLIGGKLEKLLAEDLQLKFQHDTKISLALVTAA</sequence>
<evidence type="ECO:0000313" key="1">
    <source>
        <dbReference type="EMBL" id="MFD0949036.1"/>
    </source>
</evidence>
<dbReference type="Pfam" id="PF10698">
    <property type="entry name" value="DUF2505"/>
    <property type="match status" value="1"/>
</dbReference>
<dbReference type="InterPro" id="IPR019639">
    <property type="entry name" value="DUF2505"/>
</dbReference>
<keyword evidence="2" id="KW-1185">Reference proteome</keyword>
<organism evidence="1 2">
    <name type="scientific">Paraperlucidibaca wandonensis</name>
    <dbReference type="NCBI Taxonomy" id="1268273"/>
    <lineage>
        <taxon>Bacteria</taxon>
        <taxon>Pseudomonadati</taxon>
        <taxon>Pseudomonadota</taxon>
        <taxon>Gammaproteobacteria</taxon>
        <taxon>Moraxellales</taxon>
        <taxon>Moraxellaceae</taxon>
        <taxon>Paraperlucidibaca</taxon>
    </lineage>
</organism>
<evidence type="ECO:0000313" key="2">
    <source>
        <dbReference type="Proteomes" id="UP001597044"/>
    </source>
</evidence>
<dbReference type="Proteomes" id="UP001597044">
    <property type="component" value="Unassembled WGS sequence"/>
</dbReference>
<reference evidence="2" key="1">
    <citation type="journal article" date="2019" name="Int. J. Syst. Evol. Microbiol.">
        <title>The Global Catalogue of Microorganisms (GCM) 10K type strain sequencing project: providing services to taxonomists for standard genome sequencing and annotation.</title>
        <authorList>
            <consortium name="The Broad Institute Genomics Platform"/>
            <consortium name="The Broad Institute Genome Sequencing Center for Infectious Disease"/>
            <person name="Wu L."/>
            <person name="Ma J."/>
        </authorList>
    </citation>
    <scope>NUCLEOTIDE SEQUENCE [LARGE SCALE GENOMIC DNA]</scope>
    <source>
        <strain evidence="2">CCUG 63419</strain>
    </source>
</reference>
<comment type="caution">
    <text evidence="1">The sequence shown here is derived from an EMBL/GenBank/DDBJ whole genome shotgun (WGS) entry which is preliminary data.</text>
</comment>
<gene>
    <name evidence="1" type="ORF">ACFQ0F_01270</name>
</gene>